<dbReference type="SUPFAM" id="SSF81383">
    <property type="entry name" value="F-box domain"/>
    <property type="match status" value="1"/>
</dbReference>
<reference evidence="2 3" key="1">
    <citation type="submission" date="2020-09" db="EMBL/GenBank/DDBJ databases">
        <title>De no assembly of potato wild relative species, Solanum commersonii.</title>
        <authorList>
            <person name="Cho K."/>
        </authorList>
    </citation>
    <scope>NUCLEOTIDE SEQUENCE [LARGE SCALE GENOMIC DNA]</scope>
    <source>
        <strain evidence="2">LZ3.2</strain>
        <tissue evidence="2">Leaf</tissue>
    </source>
</reference>
<organism evidence="2 3">
    <name type="scientific">Solanum commersonii</name>
    <name type="common">Commerson's wild potato</name>
    <name type="synonym">Commerson's nightshade</name>
    <dbReference type="NCBI Taxonomy" id="4109"/>
    <lineage>
        <taxon>Eukaryota</taxon>
        <taxon>Viridiplantae</taxon>
        <taxon>Streptophyta</taxon>
        <taxon>Embryophyta</taxon>
        <taxon>Tracheophyta</taxon>
        <taxon>Spermatophyta</taxon>
        <taxon>Magnoliopsida</taxon>
        <taxon>eudicotyledons</taxon>
        <taxon>Gunneridae</taxon>
        <taxon>Pentapetalae</taxon>
        <taxon>asterids</taxon>
        <taxon>lamiids</taxon>
        <taxon>Solanales</taxon>
        <taxon>Solanaceae</taxon>
        <taxon>Solanoideae</taxon>
        <taxon>Solaneae</taxon>
        <taxon>Solanum</taxon>
    </lineage>
</organism>
<dbReference type="PROSITE" id="PS50181">
    <property type="entry name" value="FBOX"/>
    <property type="match status" value="1"/>
</dbReference>
<evidence type="ECO:0000313" key="3">
    <source>
        <dbReference type="Proteomes" id="UP000824120"/>
    </source>
</evidence>
<dbReference type="Pfam" id="PF00646">
    <property type="entry name" value="F-box"/>
    <property type="match status" value="1"/>
</dbReference>
<dbReference type="AlphaFoldDB" id="A0A9J5YUA7"/>
<proteinExistence type="predicted"/>
<gene>
    <name evidence="2" type="ORF">H5410_025621</name>
</gene>
<name>A0A9J5YUA7_SOLCO</name>
<feature type="domain" description="F-box" evidence="1">
    <location>
        <begin position="230"/>
        <end position="276"/>
    </location>
</feature>
<keyword evidence="3" id="KW-1185">Reference proteome</keyword>
<accession>A0A9J5YUA7</accession>
<dbReference type="OrthoDB" id="591557at2759"/>
<dbReference type="InterPro" id="IPR017451">
    <property type="entry name" value="F-box-assoc_interact_dom"/>
</dbReference>
<dbReference type="PANTHER" id="PTHR31672">
    <property type="entry name" value="BNACNNG10540D PROTEIN"/>
    <property type="match status" value="1"/>
</dbReference>
<dbReference type="PANTHER" id="PTHR31672:SF13">
    <property type="entry name" value="F-BOX PROTEIN CPR30-LIKE"/>
    <property type="match status" value="1"/>
</dbReference>
<evidence type="ECO:0000259" key="1">
    <source>
        <dbReference type="PROSITE" id="PS50181"/>
    </source>
</evidence>
<dbReference type="EMBL" id="JACXVP010000005">
    <property type="protein sequence ID" value="KAG5604129.1"/>
    <property type="molecule type" value="Genomic_DNA"/>
</dbReference>
<dbReference type="Proteomes" id="UP000824120">
    <property type="component" value="Chromosome 5"/>
</dbReference>
<comment type="caution">
    <text evidence="2">The sequence shown here is derived from an EMBL/GenBank/DDBJ whole genome shotgun (WGS) entry which is preliminary data.</text>
</comment>
<dbReference type="InterPro" id="IPR001810">
    <property type="entry name" value="F-box_dom"/>
</dbReference>
<dbReference type="InterPro" id="IPR006527">
    <property type="entry name" value="F-box-assoc_dom_typ1"/>
</dbReference>
<dbReference type="InterPro" id="IPR050796">
    <property type="entry name" value="SCF_F-box_component"/>
</dbReference>
<sequence>MKYGFGYDESRDDYKALFIDDEYDLSYVGVFLINLPAKFVKGKLYWTASTSFCDINVRKIISFDVAAETWGSLELPICGEDNSNFKLGAVGNELSMIYTANFVATTSDVWILKNSGLHVSWTKQFTIEYPQNAGIHMGSPTTYPFSTHLRHSTKGDILLSLPGVILIFGGSTRKLEHTVDVVGCDPVEFYAGSIVNPLRFLEVEADSVLAAECMDQNDEALDPSAMASDSIIPLLLPDELITEILLKLPIKSLLKFMCVSKSWLQLISSPAFVKNHIKLTADDKGYIYHRLIFRNTNENFKFCSLPPLFTKQQHTEELFHIDSPIERSTLSTHIVGSVNGLICVVHGQKEAYIWNPTITKSKELPKFTSNMCSGSIKYGFGYDESCDDYKVVFINYPYNHSSSSNMTTVVNIYTLRNNSWTTRHDQLQGVFLVSHYGRFVNGKLYWTSSTCINNYKVCNITSFDLANGTWGSLELPSCGKDKSDINVGVVGSDLSLLYTSQRGAATSDVWIMKHFGVNVFCTCFHILYTFCHGEILLLLHSSIMIYDGSTRQLKHTAHVMHCEEIYVESLVNPLTISGQGHHEDEILYPFSPYLVTSRIRRQFYYLLPLYHDGSTRQVEVSDQFEECAAAEIYLGDLSHHRIIYQESACNFKVCCLPSMLNKERSTDLFGIGSPMENPTIYTWIVGSVNGLICLYSKIEETILWNPAVKKSKKLPTLGAKLRNGCSYYLKYGFGYDETRDDYKVVVIQCIYEDSGSCDTVVNIYSLKADSWRTINKFQGNFLVNSPGKFVNGKIYWALSADVDTFNMCNIISLDLADETWRRLELPDSYGKGSYPLALGVVGSHLSVLCLNCLKGTNSDVSIRKDCGVEVSWTKIFTVDHPKDLGEFIFSTSIFSVPCYKSNKDEILLLLPPVIMTYNGSTRQEEVAEQFEECAAAEIYVESLIGLRLFYSNSSHGMISSSLQLLQLLIP</sequence>
<protein>
    <recommendedName>
        <fullName evidence="1">F-box domain-containing protein</fullName>
    </recommendedName>
</protein>
<dbReference type="Pfam" id="PF08268">
    <property type="entry name" value="FBA_3"/>
    <property type="match status" value="1"/>
</dbReference>
<dbReference type="CDD" id="cd22157">
    <property type="entry name" value="F-box_AtFBW1-like"/>
    <property type="match status" value="1"/>
</dbReference>
<dbReference type="Pfam" id="PF07734">
    <property type="entry name" value="FBA_1"/>
    <property type="match status" value="2"/>
</dbReference>
<evidence type="ECO:0000313" key="2">
    <source>
        <dbReference type="EMBL" id="KAG5604129.1"/>
    </source>
</evidence>
<dbReference type="NCBIfam" id="TIGR01640">
    <property type="entry name" value="F_box_assoc_1"/>
    <property type="match status" value="3"/>
</dbReference>
<dbReference type="InterPro" id="IPR036047">
    <property type="entry name" value="F-box-like_dom_sf"/>
</dbReference>
<dbReference type="Gene3D" id="1.20.1280.50">
    <property type="match status" value="1"/>
</dbReference>
<dbReference type="InterPro" id="IPR013187">
    <property type="entry name" value="F-box-assoc_dom_typ3"/>
</dbReference>
<dbReference type="SMART" id="SM00256">
    <property type="entry name" value="FBOX"/>
    <property type="match status" value="1"/>
</dbReference>